<name>A0A8S5NIQ9_9CAUD</name>
<evidence type="ECO:0000259" key="1">
    <source>
        <dbReference type="Pfam" id="PF20600"/>
    </source>
</evidence>
<organism evidence="2">
    <name type="scientific">Siphoviridae sp. cttFh17</name>
    <dbReference type="NCBI Taxonomy" id="2826491"/>
    <lineage>
        <taxon>Viruses</taxon>
        <taxon>Duplodnaviria</taxon>
        <taxon>Heunggongvirae</taxon>
        <taxon>Uroviricota</taxon>
        <taxon>Caudoviricetes</taxon>
    </lineage>
</organism>
<dbReference type="EMBL" id="BK015176">
    <property type="protein sequence ID" value="DAD94276.1"/>
    <property type="molecule type" value="Genomic_DNA"/>
</dbReference>
<dbReference type="SUPFAM" id="SSF109604">
    <property type="entry name" value="HD-domain/PDEase-like"/>
    <property type="match status" value="1"/>
</dbReference>
<evidence type="ECO:0000313" key="2">
    <source>
        <dbReference type="EMBL" id="DAD94276.1"/>
    </source>
</evidence>
<feature type="domain" description="Exodeoxyribonuclease X-like C-terminal" evidence="1">
    <location>
        <begin position="211"/>
        <end position="239"/>
    </location>
</feature>
<dbReference type="InterPro" id="IPR046768">
    <property type="entry name" value="ExoX-like_C"/>
</dbReference>
<accession>A0A8S5NIQ9</accession>
<reference evidence="2" key="1">
    <citation type="journal article" date="2021" name="Proc. Natl. Acad. Sci. U.S.A.">
        <title>A Catalog of Tens of Thousands of Viruses from Human Metagenomes Reveals Hidden Associations with Chronic Diseases.</title>
        <authorList>
            <person name="Tisza M.J."/>
            <person name="Buck C.B."/>
        </authorList>
    </citation>
    <scope>NUCLEOTIDE SEQUENCE</scope>
    <source>
        <strain evidence="2">CttFh17</strain>
    </source>
</reference>
<protein>
    <submittedName>
        <fullName evidence="2">Exodeoxyribonuclease X</fullName>
    </submittedName>
</protein>
<dbReference type="Pfam" id="PF20600">
    <property type="entry name" value="ExoX-like_C"/>
    <property type="match status" value="1"/>
</dbReference>
<sequence length="251" mass="28948">MDKVKVFEELLNKFETDEIREYCTDMIKEIPDYIFTIPSSTSFKYHNKTQCQPHGQIFHILMFAEVMNYVLGLEYVKEKTNERQRDCLRCTPIFHDAIKCGLNGSQYTVHEHPMLAGEWVRNTSVEHDVDADTKAYIARLCESHSGEWTSTKRSKTVLPKPENDEQFFVHMCDYLASRSNLDMTYSDDVVSVLGGVDIPKEELLDINSYVITFGKYSGKTLSEISEIDSGYISWAKKNITTEPVRSLLKQL</sequence>
<proteinExistence type="predicted"/>